<reference evidence="16 17" key="1">
    <citation type="journal article" date="2017" name="Gigascience">
        <title>Genome sequence of the small brown planthopper, Laodelphax striatellus.</title>
        <authorList>
            <person name="Zhu J."/>
            <person name="Jiang F."/>
            <person name="Wang X."/>
            <person name="Yang P."/>
            <person name="Bao Y."/>
            <person name="Zhao W."/>
            <person name="Wang W."/>
            <person name="Lu H."/>
            <person name="Wang Q."/>
            <person name="Cui N."/>
            <person name="Li J."/>
            <person name="Chen X."/>
            <person name="Luo L."/>
            <person name="Yu J."/>
            <person name="Kang L."/>
            <person name="Cui F."/>
        </authorList>
    </citation>
    <scope>NUCLEOTIDE SEQUENCE [LARGE SCALE GENOMIC DNA]</scope>
    <source>
        <strain evidence="16">Lst14</strain>
    </source>
</reference>
<evidence type="ECO:0000313" key="17">
    <source>
        <dbReference type="Proteomes" id="UP000291343"/>
    </source>
</evidence>
<evidence type="ECO:0000256" key="6">
    <source>
        <dbReference type="ARBA" id="ARBA00022692"/>
    </source>
</evidence>
<dbReference type="InterPro" id="IPR031481">
    <property type="entry name" value="Glyco_tran_10_N"/>
</dbReference>
<evidence type="ECO:0000256" key="13">
    <source>
        <dbReference type="SAM" id="MobiDB-lite"/>
    </source>
</evidence>
<dbReference type="Gene3D" id="3.40.50.11660">
    <property type="entry name" value="Glycosyl transferase family 10, C-terminal domain"/>
    <property type="match status" value="1"/>
</dbReference>
<evidence type="ECO:0000256" key="7">
    <source>
        <dbReference type="ARBA" id="ARBA00022968"/>
    </source>
</evidence>
<keyword evidence="8 12" id="KW-1133">Transmembrane helix</keyword>
<proteinExistence type="inferred from homology"/>
<protein>
    <recommendedName>
        <fullName evidence="12">Fucosyltransferase</fullName>
        <ecNumber evidence="12">2.4.1.-</ecNumber>
    </recommendedName>
</protein>
<comment type="caution">
    <text evidence="16">The sequence shown here is derived from an EMBL/GenBank/DDBJ whole genome shotgun (WGS) entry which is preliminary data.</text>
</comment>
<dbReference type="InterPro" id="IPR038577">
    <property type="entry name" value="GT10-like_C_sf"/>
</dbReference>
<feature type="domain" description="Fucosyltransferase C-terminal" evidence="14">
    <location>
        <begin position="303"/>
        <end position="476"/>
    </location>
</feature>
<keyword evidence="7" id="KW-0735">Signal-anchor</keyword>
<feature type="compositionally biased region" description="Basic and acidic residues" evidence="13">
    <location>
        <begin position="43"/>
        <end position="53"/>
    </location>
</feature>
<dbReference type="GO" id="GO:0008417">
    <property type="term" value="F:fucosyltransferase activity"/>
    <property type="evidence" value="ECO:0007669"/>
    <property type="project" value="InterPro"/>
</dbReference>
<dbReference type="PANTHER" id="PTHR48438">
    <property type="entry name" value="ALPHA-(1,3)-FUCOSYLTRANSFERASE C-RELATED"/>
    <property type="match status" value="1"/>
</dbReference>
<feature type="domain" description="Fucosyltransferase N-terminal" evidence="15">
    <location>
        <begin position="181"/>
        <end position="280"/>
    </location>
</feature>
<evidence type="ECO:0000256" key="1">
    <source>
        <dbReference type="ARBA" id="ARBA00004447"/>
    </source>
</evidence>
<organism evidence="16 17">
    <name type="scientific">Laodelphax striatellus</name>
    <name type="common">Small brown planthopper</name>
    <name type="synonym">Delphax striatella</name>
    <dbReference type="NCBI Taxonomy" id="195883"/>
    <lineage>
        <taxon>Eukaryota</taxon>
        <taxon>Metazoa</taxon>
        <taxon>Ecdysozoa</taxon>
        <taxon>Arthropoda</taxon>
        <taxon>Hexapoda</taxon>
        <taxon>Insecta</taxon>
        <taxon>Pterygota</taxon>
        <taxon>Neoptera</taxon>
        <taxon>Paraneoptera</taxon>
        <taxon>Hemiptera</taxon>
        <taxon>Auchenorrhyncha</taxon>
        <taxon>Fulgoroidea</taxon>
        <taxon>Delphacidae</taxon>
        <taxon>Criomorphinae</taxon>
        <taxon>Laodelphax</taxon>
    </lineage>
</organism>
<keyword evidence="4 12" id="KW-0328">Glycosyltransferase</keyword>
<keyword evidence="11" id="KW-0325">Glycoprotein</keyword>
<keyword evidence="17" id="KW-1185">Reference proteome</keyword>
<evidence type="ECO:0000259" key="14">
    <source>
        <dbReference type="Pfam" id="PF00852"/>
    </source>
</evidence>
<dbReference type="AlphaFoldDB" id="A0A482WGN5"/>
<dbReference type="FunCoup" id="A0A482WGN5">
    <property type="interactions" value="56"/>
</dbReference>
<keyword evidence="10 12" id="KW-0472">Membrane</keyword>
<evidence type="ECO:0000256" key="3">
    <source>
        <dbReference type="ARBA" id="ARBA00008919"/>
    </source>
</evidence>
<evidence type="ECO:0000256" key="11">
    <source>
        <dbReference type="ARBA" id="ARBA00023180"/>
    </source>
</evidence>
<name>A0A482WGN5_LAOST</name>
<feature type="region of interest" description="Disordered" evidence="13">
    <location>
        <begin position="36"/>
        <end position="62"/>
    </location>
</feature>
<dbReference type="Pfam" id="PF00852">
    <property type="entry name" value="Glyco_transf_10"/>
    <property type="match status" value="1"/>
</dbReference>
<evidence type="ECO:0000256" key="12">
    <source>
        <dbReference type="RuleBase" id="RU003832"/>
    </source>
</evidence>
<comment type="pathway">
    <text evidence="2">Protein modification; protein glycosylation.</text>
</comment>
<dbReference type="EMBL" id="QKKF02036132">
    <property type="protein sequence ID" value="RZF32654.1"/>
    <property type="molecule type" value="Genomic_DNA"/>
</dbReference>
<dbReference type="UniPathway" id="UPA00378"/>
<keyword evidence="6 12" id="KW-0812">Transmembrane</keyword>
<evidence type="ECO:0000259" key="15">
    <source>
        <dbReference type="Pfam" id="PF17039"/>
    </source>
</evidence>
<evidence type="ECO:0000256" key="9">
    <source>
        <dbReference type="ARBA" id="ARBA00023034"/>
    </source>
</evidence>
<dbReference type="SMR" id="A0A482WGN5"/>
<evidence type="ECO:0000256" key="5">
    <source>
        <dbReference type="ARBA" id="ARBA00022679"/>
    </source>
</evidence>
<dbReference type="EC" id="2.4.1.-" evidence="12"/>
<dbReference type="InterPro" id="IPR055270">
    <property type="entry name" value="Glyco_tran_10_C"/>
</dbReference>
<dbReference type="Proteomes" id="UP000291343">
    <property type="component" value="Unassembled WGS sequence"/>
</dbReference>
<comment type="subcellular location">
    <subcellularLocation>
        <location evidence="1 12">Golgi apparatus</location>
        <location evidence="1 12">Golgi stack membrane</location>
        <topology evidence="1 12">Single-pass type II membrane protein</topology>
    </subcellularLocation>
</comment>
<dbReference type="STRING" id="195883.A0A482WGN5"/>
<evidence type="ECO:0000313" key="16">
    <source>
        <dbReference type="EMBL" id="RZF32654.1"/>
    </source>
</evidence>
<dbReference type="PANTHER" id="PTHR48438:SF1">
    <property type="entry name" value="ALPHA-(1,3)-FUCOSYLTRANSFERASE C-RELATED"/>
    <property type="match status" value="1"/>
</dbReference>
<evidence type="ECO:0000256" key="4">
    <source>
        <dbReference type="ARBA" id="ARBA00022676"/>
    </source>
</evidence>
<dbReference type="InterPro" id="IPR001503">
    <property type="entry name" value="Glyco_trans_10"/>
</dbReference>
<sequence length="506" mass="58536">MLPRCLYLRRCFLYVIGFTCFIFIISNFRHNIGHDTNSASSSGKERPALKRPDLPSANANTQPTAAPRYAALQKTVVQQSNSILPVEEHEMTLAEIMEDIATSDYQPRDQPKEAAKKSVAGDVSERPWYMKGGSRLPAPAKVSRKTGRRVARLWPQEEPAGDRVTNQLMFVPPDNRKKIANKKILLFNGLGTWGVKAGSEAFKNCPVDSCTITSNRAESMDADAIFFKDHFVHPGHHKPHRQVWALYFLECPYHTQHIKYNDVFNWTATYRRDSDIVAPYERWEYHDWAVTEWQGPPRDFTLNKTHKVAWFVSNCAARNNRLQYAQYFIKHIQVDIYGACGRLNCPRSAAEKCFEMLDTKYKFYLAFENSNCKDYITEKFFVNGLGRNVLPIVMGAPPEDYEKSAPKHSYIHVDDFESPKQLAEYLHKLDKDDDLYNSYFKWKGMGEFINTHFFCRVCAMVHDDYPTKSYRDINEWWRGAGVCTSGSWRKSKGWSHNNKVHETVFQ</sequence>
<evidence type="ECO:0000256" key="10">
    <source>
        <dbReference type="ARBA" id="ARBA00023136"/>
    </source>
</evidence>
<comment type="similarity">
    <text evidence="3 12">Belongs to the glycosyltransferase 10 family.</text>
</comment>
<keyword evidence="5 12" id="KW-0808">Transferase</keyword>
<feature type="transmembrane region" description="Helical" evidence="12">
    <location>
        <begin position="12"/>
        <end position="28"/>
    </location>
</feature>
<dbReference type="GO" id="GO:0032580">
    <property type="term" value="C:Golgi cisterna membrane"/>
    <property type="evidence" value="ECO:0007669"/>
    <property type="project" value="UniProtKB-SubCell"/>
</dbReference>
<dbReference type="OrthoDB" id="427096at2759"/>
<dbReference type="FunFam" id="3.40.50.11660:FF:000004">
    <property type="entry name" value="Glycoprotein 3-alpha-L-fucosyltransferase A"/>
    <property type="match status" value="1"/>
</dbReference>
<dbReference type="Pfam" id="PF17039">
    <property type="entry name" value="Glyco_tran_10_N"/>
    <property type="match status" value="1"/>
</dbReference>
<evidence type="ECO:0000256" key="8">
    <source>
        <dbReference type="ARBA" id="ARBA00022989"/>
    </source>
</evidence>
<dbReference type="SUPFAM" id="SSF53756">
    <property type="entry name" value="UDP-Glycosyltransferase/glycogen phosphorylase"/>
    <property type="match status" value="1"/>
</dbReference>
<evidence type="ECO:0000256" key="2">
    <source>
        <dbReference type="ARBA" id="ARBA00004922"/>
    </source>
</evidence>
<gene>
    <name evidence="16" type="ORF">LSTR_LSTR004082</name>
</gene>
<dbReference type="InParanoid" id="A0A482WGN5"/>
<accession>A0A482WGN5</accession>
<keyword evidence="9 12" id="KW-0333">Golgi apparatus</keyword>